<sequence>MNQPTTHPKRQAIAADLRQAQQNGELEVYYQPQVDLGTGLLIGAEALLRWNHPEKGQLTPDQFLSIAEESGLIVDIGEWVLHNACRTAVDWNQDRRRVLTIAVNLSPHQFAPNDLLASVCRTLQITGCEAEWLTLEVTEALLQHDNGAACETLEQLRDLGVSIAIDDFGKGASLLSPLKHLPVDSLKIDRFFIRNMKRDSESTELVKAIISLGRSLNMSLMAEGVEDPSQEEMLQRYGCHSAQGYLYGRPMAKKTFEQLLFDTGAAL</sequence>
<proteinExistence type="predicted"/>
<dbReference type="SUPFAM" id="SSF141868">
    <property type="entry name" value="EAL domain-like"/>
    <property type="match status" value="1"/>
</dbReference>
<evidence type="ECO:0000313" key="3">
    <source>
        <dbReference type="Proteomes" id="UP000198706"/>
    </source>
</evidence>
<dbReference type="PANTHER" id="PTHR33121">
    <property type="entry name" value="CYCLIC DI-GMP PHOSPHODIESTERASE PDEF"/>
    <property type="match status" value="1"/>
</dbReference>
<keyword evidence="3" id="KW-1185">Reference proteome</keyword>
<dbReference type="InterPro" id="IPR035919">
    <property type="entry name" value="EAL_sf"/>
</dbReference>
<feature type="domain" description="EAL" evidence="1">
    <location>
        <begin position="10"/>
        <end position="264"/>
    </location>
</feature>
<dbReference type="SMART" id="SM00052">
    <property type="entry name" value="EAL"/>
    <property type="match status" value="1"/>
</dbReference>
<dbReference type="Pfam" id="PF00563">
    <property type="entry name" value="EAL"/>
    <property type="match status" value="1"/>
</dbReference>
<dbReference type="InterPro" id="IPR050706">
    <property type="entry name" value="Cyclic-di-GMP_PDE-like"/>
</dbReference>
<dbReference type="InterPro" id="IPR001633">
    <property type="entry name" value="EAL_dom"/>
</dbReference>
<name>A0A1G9H7N6_9PSED</name>
<organism evidence="2 3">
    <name type="scientific">Pseudomonas indica</name>
    <dbReference type="NCBI Taxonomy" id="137658"/>
    <lineage>
        <taxon>Bacteria</taxon>
        <taxon>Pseudomonadati</taxon>
        <taxon>Pseudomonadota</taxon>
        <taxon>Gammaproteobacteria</taxon>
        <taxon>Pseudomonadales</taxon>
        <taxon>Pseudomonadaceae</taxon>
        <taxon>Pseudomonas</taxon>
    </lineage>
</organism>
<dbReference type="PANTHER" id="PTHR33121:SF70">
    <property type="entry name" value="SIGNALING PROTEIN YKOW"/>
    <property type="match status" value="1"/>
</dbReference>
<dbReference type="Proteomes" id="UP000198706">
    <property type="component" value="Unassembled WGS sequence"/>
</dbReference>
<reference evidence="2 3" key="1">
    <citation type="submission" date="2016-10" db="EMBL/GenBank/DDBJ databases">
        <authorList>
            <person name="de Groot N.N."/>
        </authorList>
    </citation>
    <scope>NUCLEOTIDE SEQUENCE [LARGE SCALE GENOMIC DNA]</scope>
    <source>
        <strain evidence="2 3">JCM 21544</strain>
    </source>
</reference>
<protein>
    <submittedName>
        <fullName evidence="2">EAL domain, c-di-GMP-specific phosphodiesterase class I (Or its enzymatically inactive variant)</fullName>
    </submittedName>
</protein>
<dbReference type="GO" id="GO:0071111">
    <property type="term" value="F:cyclic-guanylate-specific phosphodiesterase activity"/>
    <property type="evidence" value="ECO:0007669"/>
    <property type="project" value="InterPro"/>
</dbReference>
<evidence type="ECO:0000313" key="2">
    <source>
        <dbReference type="EMBL" id="SDL08869.1"/>
    </source>
</evidence>
<dbReference type="RefSeq" id="WP_169715851.1">
    <property type="nucleotide sequence ID" value="NZ_FNFD01000014.1"/>
</dbReference>
<accession>A0A1G9H7N6</accession>
<evidence type="ECO:0000259" key="1">
    <source>
        <dbReference type="PROSITE" id="PS50883"/>
    </source>
</evidence>
<dbReference type="EMBL" id="FNFD01000014">
    <property type="protein sequence ID" value="SDL08869.1"/>
    <property type="molecule type" value="Genomic_DNA"/>
</dbReference>
<dbReference type="Gene3D" id="3.20.20.450">
    <property type="entry name" value="EAL domain"/>
    <property type="match status" value="1"/>
</dbReference>
<dbReference type="STRING" id="137658.SAMN05216186_114132"/>
<dbReference type="AlphaFoldDB" id="A0A1G9H7N6"/>
<gene>
    <name evidence="2" type="ORF">SAMN05216186_114132</name>
</gene>
<dbReference type="CDD" id="cd01948">
    <property type="entry name" value="EAL"/>
    <property type="match status" value="1"/>
</dbReference>
<dbReference type="PROSITE" id="PS50883">
    <property type="entry name" value="EAL"/>
    <property type="match status" value="1"/>
</dbReference>